<dbReference type="Proteomes" id="UP001239795">
    <property type="component" value="Unassembled WGS sequence"/>
</dbReference>
<evidence type="ECO:0000256" key="1">
    <source>
        <dbReference type="SAM" id="SignalP"/>
    </source>
</evidence>
<gene>
    <name evidence="2" type="ORF">CMEL01_05365</name>
</gene>
<feature type="signal peptide" evidence="1">
    <location>
        <begin position="1"/>
        <end position="21"/>
    </location>
</feature>
<protein>
    <recommendedName>
        <fullName evidence="4">Secreted protein</fullName>
    </recommendedName>
</protein>
<evidence type="ECO:0000313" key="3">
    <source>
        <dbReference type="Proteomes" id="UP001239795"/>
    </source>
</evidence>
<dbReference type="AlphaFoldDB" id="A0AAI9XMU7"/>
<organism evidence="2 3">
    <name type="scientific">Colletotrichum melonis</name>
    <dbReference type="NCBI Taxonomy" id="1209925"/>
    <lineage>
        <taxon>Eukaryota</taxon>
        <taxon>Fungi</taxon>
        <taxon>Dikarya</taxon>
        <taxon>Ascomycota</taxon>
        <taxon>Pezizomycotina</taxon>
        <taxon>Sordariomycetes</taxon>
        <taxon>Hypocreomycetidae</taxon>
        <taxon>Glomerellales</taxon>
        <taxon>Glomerellaceae</taxon>
        <taxon>Colletotrichum</taxon>
        <taxon>Colletotrichum acutatum species complex</taxon>
    </lineage>
</organism>
<sequence>MLGGVLPLVCLLISLCSLNRARWTGVLASQVEQSTWGEAAQHWRNYTLHCIVGSKTCSKSGQPRRMGPLDLCMYSLPFVSCPSRAPISDSAGGLWPPQHEHWPG</sequence>
<proteinExistence type="predicted"/>
<evidence type="ECO:0000313" key="2">
    <source>
        <dbReference type="EMBL" id="KAK1453706.1"/>
    </source>
</evidence>
<keyword evidence="1" id="KW-0732">Signal</keyword>
<feature type="chain" id="PRO_5042459562" description="Secreted protein" evidence="1">
    <location>
        <begin position="22"/>
        <end position="104"/>
    </location>
</feature>
<dbReference type="EMBL" id="MLGG01000035">
    <property type="protein sequence ID" value="KAK1453706.1"/>
    <property type="molecule type" value="Genomic_DNA"/>
</dbReference>
<name>A0AAI9XMU7_9PEZI</name>
<keyword evidence="3" id="KW-1185">Reference proteome</keyword>
<reference evidence="2 3" key="1">
    <citation type="submission" date="2016-10" db="EMBL/GenBank/DDBJ databases">
        <title>The genome sequence of Colletotrichum fioriniae PJ7.</title>
        <authorList>
            <person name="Baroncelli R."/>
        </authorList>
    </citation>
    <scope>NUCLEOTIDE SEQUENCE [LARGE SCALE GENOMIC DNA]</scope>
    <source>
        <strain evidence="2">Col 31</strain>
    </source>
</reference>
<evidence type="ECO:0008006" key="4">
    <source>
        <dbReference type="Google" id="ProtNLM"/>
    </source>
</evidence>
<accession>A0AAI9XMU7</accession>
<comment type="caution">
    <text evidence="2">The sequence shown here is derived from an EMBL/GenBank/DDBJ whole genome shotgun (WGS) entry which is preliminary data.</text>
</comment>